<evidence type="ECO:0000256" key="4">
    <source>
        <dbReference type="PROSITE-ProRule" id="PRU00176"/>
    </source>
</evidence>
<gene>
    <name evidence="7" type="ORF">CAPTEDRAFT_161728</name>
</gene>
<name>R7VF64_CAPTE</name>
<dbReference type="FunFam" id="3.30.70.330:FF:000072">
    <property type="entry name" value="heterogeneous nuclear ribonucleoprotein L isoform X1"/>
    <property type="match status" value="1"/>
</dbReference>
<dbReference type="Pfam" id="PF22976">
    <property type="entry name" value="RRM_10"/>
    <property type="match status" value="1"/>
</dbReference>
<feature type="domain" description="RRM" evidence="6">
    <location>
        <begin position="336"/>
        <end position="410"/>
    </location>
</feature>
<feature type="compositionally biased region" description="Low complexity" evidence="5">
    <location>
        <begin position="267"/>
        <end position="280"/>
    </location>
</feature>
<dbReference type="GO" id="GO:0006397">
    <property type="term" value="P:mRNA processing"/>
    <property type="evidence" value="ECO:0007669"/>
    <property type="project" value="InterPro"/>
</dbReference>
<reference evidence="7 9" key="2">
    <citation type="journal article" date="2013" name="Nature">
        <title>Insights into bilaterian evolution from three spiralian genomes.</title>
        <authorList>
            <person name="Simakov O."/>
            <person name="Marletaz F."/>
            <person name="Cho S.J."/>
            <person name="Edsinger-Gonzales E."/>
            <person name="Havlak P."/>
            <person name="Hellsten U."/>
            <person name="Kuo D.H."/>
            <person name="Larsson T."/>
            <person name="Lv J."/>
            <person name="Arendt D."/>
            <person name="Savage R."/>
            <person name="Osoegawa K."/>
            <person name="de Jong P."/>
            <person name="Grimwood J."/>
            <person name="Chapman J.A."/>
            <person name="Shapiro H."/>
            <person name="Aerts A."/>
            <person name="Otillar R.P."/>
            <person name="Terry A.Y."/>
            <person name="Boore J.L."/>
            <person name="Grigoriev I.V."/>
            <person name="Lindberg D.R."/>
            <person name="Seaver E.C."/>
            <person name="Weisblat D.A."/>
            <person name="Putnam N.H."/>
            <person name="Rokhsar D.S."/>
        </authorList>
    </citation>
    <scope>NUCLEOTIDE SEQUENCE</scope>
    <source>
        <strain evidence="7 9">I ESC-2004</strain>
    </source>
</reference>
<dbReference type="Gene3D" id="3.30.70.330">
    <property type="match status" value="4"/>
</dbReference>
<dbReference type="Pfam" id="PF11835">
    <property type="entry name" value="RRM_8"/>
    <property type="match status" value="1"/>
</dbReference>
<dbReference type="InterPro" id="IPR055204">
    <property type="entry name" value="HNRNPL_RRM"/>
</dbReference>
<keyword evidence="3 4" id="KW-0694">RNA-binding</keyword>
<dbReference type="Proteomes" id="UP000014760">
    <property type="component" value="Unassembled WGS sequence"/>
</dbReference>
<proteinExistence type="predicted"/>
<dbReference type="InterPro" id="IPR012677">
    <property type="entry name" value="Nucleotide-bd_a/b_plait_sf"/>
</dbReference>
<dbReference type="PROSITE" id="PS50102">
    <property type="entry name" value="RRM"/>
    <property type="match status" value="2"/>
</dbReference>
<dbReference type="EMBL" id="KB292627">
    <property type="protein sequence ID" value="ELU17197.1"/>
    <property type="molecule type" value="Genomic_DNA"/>
</dbReference>
<dbReference type="CDD" id="cd12424">
    <property type="entry name" value="RRM3_hnRNPL_like"/>
    <property type="match status" value="1"/>
</dbReference>
<evidence type="ECO:0000313" key="9">
    <source>
        <dbReference type="Proteomes" id="UP000014760"/>
    </source>
</evidence>
<sequence length="546" mass="60621">MASYDGHASKRQRTEDGYGVQAGKRDSFEDPHKPSPSPVVHVRGLSDSVAEPDLMSSLQNFGHIGYVMILHSRRQALVEFDDINNAMNLVQYAETAPVYVGGRIAHFNYSTSQKISRPPGNHEETPNKVLLFTIFNPKYPITVDVMHTIASNNGPVARIVIFRKNGLQCMVEFETLEGAQRAKSALNGADIYSGCCTLKIEYAKPTRLNVSRNDSEMWDYTTPSGPKSDFNSKSAPLLAEPRYGSAPMPFGDGPRSRPALQPAPPQSSMDYGQSDSYDSYSRNDRYQEQYSPPSRHDHYGGGPPMRNHDPYGPPPSNFSDGGSQAGGPPGLYQQGSVLMVYGLDADKMNCQRVFNLFCLYGNVVRIKFLKSKEGTAMVQLGDPASCERAIKNLSNCFFFGKKLQLAFSKQVYLQDVHNPHELIDCSPSFVDFMGSRNNRFTNPDAASKNRINPPYKCLHYFNAPANLTEEQINQLFIDNDAKAPAKIKIFPSKSEKSSTGLLEWDSKSDAVEALVYCNHTPVDNPNGKNPYIFKMCFSGSPILDRP</sequence>
<dbReference type="GO" id="GO:0003723">
    <property type="term" value="F:RNA binding"/>
    <property type="evidence" value="ECO:0007669"/>
    <property type="project" value="UniProtKB-UniRule"/>
</dbReference>
<reference evidence="9" key="1">
    <citation type="submission" date="2012-12" db="EMBL/GenBank/DDBJ databases">
        <authorList>
            <person name="Hellsten U."/>
            <person name="Grimwood J."/>
            <person name="Chapman J.A."/>
            <person name="Shapiro H."/>
            <person name="Aerts A."/>
            <person name="Otillar R.P."/>
            <person name="Terry A.Y."/>
            <person name="Boore J.L."/>
            <person name="Simakov O."/>
            <person name="Marletaz F."/>
            <person name="Cho S.-J."/>
            <person name="Edsinger-Gonzales E."/>
            <person name="Havlak P."/>
            <person name="Kuo D.-H."/>
            <person name="Larsson T."/>
            <person name="Lv J."/>
            <person name="Arendt D."/>
            <person name="Savage R."/>
            <person name="Osoegawa K."/>
            <person name="de Jong P."/>
            <person name="Lindberg D.R."/>
            <person name="Seaver E.C."/>
            <person name="Weisblat D.A."/>
            <person name="Putnam N.H."/>
            <person name="Grigoriev I.V."/>
            <person name="Rokhsar D.S."/>
        </authorList>
    </citation>
    <scope>NUCLEOTIDE SEQUENCE</scope>
    <source>
        <strain evidence="9">I ESC-2004</strain>
    </source>
</reference>
<dbReference type="NCBIfam" id="TIGR01649">
    <property type="entry name" value="hnRNP-L_PTB"/>
    <property type="match status" value="1"/>
</dbReference>
<dbReference type="CDD" id="cd12689">
    <property type="entry name" value="RRM1_hnRNPL_like"/>
    <property type="match status" value="1"/>
</dbReference>
<dbReference type="SMART" id="SM00360">
    <property type="entry name" value="RRM"/>
    <property type="match status" value="3"/>
</dbReference>
<dbReference type="CDD" id="cd12427">
    <property type="entry name" value="RRM4_hnRNPL_like"/>
    <property type="match status" value="1"/>
</dbReference>
<keyword evidence="1" id="KW-0597">Phosphoprotein</keyword>
<evidence type="ECO:0000313" key="8">
    <source>
        <dbReference type="EnsemblMetazoa" id="CapteP161728"/>
    </source>
</evidence>
<feature type="compositionally biased region" description="Basic and acidic residues" evidence="5">
    <location>
        <begin position="23"/>
        <end position="33"/>
    </location>
</feature>
<feature type="region of interest" description="Disordered" evidence="5">
    <location>
        <begin position="1"/>
        <end position="42"/>
    </location>
</feature>
<evidence type="ECO:0000256" key="5">
    <source>
        <dbReference type="SAM" id="MobiDB-lite"/>
    </source>
</evidence>
<evidence type="ECO:0000256" key="3">
    <source>
        <dbReference type="ARBA" id="ARBA00022884"/>
    </source>
</evidence>
<keyword evidence="2" id="KW-0677">Repeat</keyword>
<protein>
    <recommendedName>
        <fullName evidence="6">RRM domain-containing protein</fullName>
    </recommendedName>
</protein>
<dbReference type="SUPFAM" id="SSF54928">
    <property type="entry name" value="RNA-binding domain, RBD"/>
    <property type="match status" value="3"/>
</dbReference>
<evidence type="ECO:0000313" key="7">
    <source>
        <dbReference type="EMBL" id="ELU17197.1"/>
    </source>
</evidence>
<dbReference type="PANTHER" id="PTHR15592">
    <property type="entry name" value="MATRIN 3/NUCLEAR PROTEIN 220-RELATED"/>
    <property type="match status" value="1"/>
</dbReference>
<feature type="non-terminal residue" evidence="7">
    <location>
        <position position="1"/>
    </location>
</feature>
<evidence type="ECO:0000256" key="2">
    <source>
        <dbReference type="ARBA" id="ARBA00022737"/>
    </source>
</evidence>
<dbReference type="InterPro" id="IPR021790">
    <property type="entry name" value="PTBP1-like_RRM2"/>
</dbReference>
<feature type="compositionally biased region" description="Polar residues" evidence="5">
    <location>
        <begin position="221"/>
        <end position="234"/>
    </location>
</feature>
<dbReference type="AlphaFoldDB" id="R7VF64"/>
<accession>R7VF64</accession>
<evidence type="ECO:0000256" key="1">
    <source>
        <dbReference type="ARBA" id="ARBA00022553"/>
    </source>
</evidence>
<dbReference type="EMBL" id="AMQN01004103">
    <property type="status" value="NOT_ANNOTATED_CDS"/>
    <property type="molecule type" value="Genomic_DNA"/>
</dbReference>
<dbReference type="Pfam" id="PF13893">
    <property type="entry name" value="RRM_5"/>
    <property type="match status" value="1"/>
</dbReference>
<dbReference type="InterPro" id="IPR006536">
    <property type="entry name" value="HnRNP-L/PTB"/>
</dbReference>
<feature type="domain" description="RRM" evidence="6">
    <location>
        <begin position="38"/>
        <end position="112"/>
    </location>
</feature>
<dbReference type="OrthoDB" id="302770at2759"/>
<dbReference type="STRING" id="283909.R7VF64"/>
<dbReference type="InterPro" id="IPR000504">
    <property type="entry name" value="RRM_dom"/>
</dbReference>
<dbReference type="HOGENOM" id="CLU_015171_0_0_1"/>
<organism evidence="7">
    <name type="scientific">Capitella teleta</name>
    <name type="common">Polychaete worm</name>
    <dbReference type="NCBI Taxonomy" id="283909"/>
    <lineage>
        <taxon>Eukaryota</taxon>
        <taxon>Metazoa</taxon>
        <taxon>Spiralia</taxon>
        <taxon>Lophotrochozoa</taxon>
        <taxon>Annelida</taxon>
        <taxon>Polychaeta</taxon>
        <taxon>Sedentaria</taxon>
        <taxon>Scolecida</taxon>
        <taxon>Capitellidae</taxon>
        <taxon>Capitella</taxon>
    </lineage>
</organism>
<evidence type="ECO:0000259" key="6">
    <source>
        <dbReference type="PROSITE" id="PS50102"/>
    </source>
</evidence>
<reference evidence="8" key="3">
    <citation type="submission" date="2015-06" db="UniProtKB">
        <authorList>
            <consortium name="EnsemblMetazoa"/>
        </authorList>
    </citation>
    <scope>IDENTIFICATION</scope>
</reference>
<dbReference type="OMA" id="VYNAQYP"/>
<dbReference type="GO" id="GO:0005634">
    <property type="term" value="C:nucleus"/>
    <property type="evidence" value="ECO:0007669"/>
    <property type="project" value="InterPro"/>
</dbReference>
<dbReference type="FunCoup" id="R7VF64">
    <property type="interactions" value="1822"/>
</dbReference>
<keyword evidence="9" id="KW-1185">Reference proteome</keyword>
<dbReference type="EnsemblMetazoa" id="CapteT161728">
    <property type="protein sequence ID" value="CapteP161728"/>
    <property type="gene ID" value="CapteG161728"/>
</dbReference>
<dbReference type="InterPro" id="IPR035979">
    <property type="entry name" value="RBD_domain_sf"/>
</dbReference>
<feature type="region of interest" description="Disordered" evidence="5">
    <location>
        <begin position="219"/>
        <end position="329"/>
    </location>
</feature>
<dbReference type="CDD" id="cd12694">
    <property type="entry name" value="RRM2_hnRNPL_like"/>
    <property type="match status" value="1"/>
</dbReference>